<dbReference type="PANTHER" id="PTHR38166:SF1">
    <property type="entry name" value="C2H2-TYPE DOMAIN-CONTAINING PROTEIN"/>
    <property type="match status" value="1"/>
</dbReference>
<dbReference type="EMBL" id="WIGO01000108">
    <property type="protein sequence ID" value="KAF6829405.1"/>
    <property type="molecule type" value="Genomic_DNA"/>
</dbReference>
<sequence>MAQNGDRLLFVSQIPQLNLALRSLQDDYRFGPRNVFLKSTPFLRVRNRFKGKMRTEPVIREPPTSDAPSSSPLSSRSTSPSLNLSTNETLSPFGSVEGDSDSGTSSNNSSSSSSNASTSSSESDIFSIARKKKLLLERLMSYFFLELFPQLSSPASVQRPSGGGGGGGGTRQAFDDANPSGSYPSLPSSTQKQKGKRLPEEDNDQNSGDGGGHKKVRLDPPDDPETTRLGCPYFKNNPQRYRTWQSCPGPGWSTVYRLNQLKLLRSRKKGTKHLSEADKWRDVYLILFPGTSASEIPSPYLDFGGSGDTAEAESAFARYEQYLRRELPKKVRRELEARIDQALEPLEESLKSQIVEIVRDAQASLYENFLSASSGTSENERACEPFCETMSSAAGGQPGLCNGTFVFDDQLESCEPVPLLGGDVGDIGDFNSLLFGVSSEISHFVGSIWPGDSSVVGQYEPSKERPPRTLDDGDSGYGSILYPAQLDLYDAFLAPAEDT</sequence>
<gene>
    <name evidence="2" type="ORF">CPLU01_07933</name>
</gene>
<feature type="region of interest" description="Disordered" evidence="1">
    <location>
        <begin position="154"/>
        <end position="233"/>
    </location>
</feature>
<reference evidence="2" key="1">
    <citation type="journal article" date="2020" name="Phytopathology">
        <title>Genome Sequence Resources of Colletotrichum truncatum, C. plurivorum, C. musicola, and C. sojae: Four Species Pathogenic to Soybean (Glycine max).</title>
        <authorList>
            <person name="Rogerio F."/>
            <person name="Boufleur T.R."/>
            <person name="Ciampi-Guillardi M."/>
            <person name="Sukno S.A."/>
            <person name="Thon M.R."/>
            <person name="Massola Junior N.S."/>
            <person name="Baroncelli R."/>
        </authorList>
    </citation>
    <scope>NUCLEOTIDE SEQUENCE</scope>
    <source>
        <strain evidence="2">LFN00145</strain>
    </source>
</reference>
<feature type="compositionally biased region" description="Low complexity" evidence="1">
    <location>
        <begin position="101"/>
        <end position="124"/>
    </location>
</feature>
<feature type="compositionally biased region" description="Low complexity" evidence="1">
    <location>
        <begin position="62"/>
        <end position="92"/>
    </location>
</feature>
<comment type="caution">
    <text evidence="2">The sequence shown here is derived from an EMBL/GenBank/DDBJ whole genome shotgun (WGS) entry which is preliminary data.</text>
</comment>
<keyword evidence="3" id="KW-1185">Reference proteome</keyword>
<dbReference type="AlphaFoldDB" id="A0A8H6KDN5"/>
<organism evidence="2 3">
    <name type="scientific">Colletotrichum plurivorum</name>
    <dbReference type="NCBI Taxonomy" id="2175906"/>
    <lineage>
        <taxon>Eukaryota</taxon>
        <taxon>Fungi</taxon>
        <taxon>Dikarya</taxon>
        <taxon>Ascomycota</taxon>
        <taxon>Pezizomycotina</taxon>
        <taxon>Sordariomycetes</taxon>
        <taxon>Hypocreomycetidae</taxon>
        <taxon>Glomerellales</taxon>
        <taxon>Glomerellaceae</taxon>
        <taxon>Colletotrichum</taxon>
        <taxon>Colletotrichum orchidearum species complex</taxon>
    </lineage>
</organism>
<feature type="compositionally biased region" description="Gly residues" evidence="1">
    <location>
        <begin position="161"/>
        <end position="170"/>
    </location>
</feature>
<dbReference type="Proteomes" id="UP000654918">
    <property type="component" value="Unassembled WGS sequence"/>
</dbReference>
<feature type="region of interest" description="Disordered" evidence="1">
    <location>
        <begin position="53"/>
        <end position="124"/>
    </location>
</feature>
<protein>
    <submittedName>
        <fullName evidence="2">Uncharacterized protein</fullName>
    </submittedName>
</protein>
<dbReference type="PANTHER" id="PTHR38166">
    <property type="entry name" value="C2H2-TYPE DOMAIN-CONTAINING PROTEIN-RELATED"/>
    <property type="match status" value="1"/>
</dbReference>
<name>A0A8H6KDN5_9PEZI</name>
<proteinExistence type="predicted"/>
<evidence type="ECO:0000313" key="2">
    <source>
        <dbReference type="EMBL" id="KAF6829405.1"/>
    </source>
</evidence>
<evidence type="ECO:0000313" key="3">
    <source>
        <dbReference type="Proteomes" id="UP000654918"/>
    </source>
</evidence>
<feature type="compositionally biased region" description="Polar residues" evidence="1">
    <location>
        <begin position="179"/>
        <end position="192"/>
    </location>
</feature>
<evidence type="ECO:0000256" key="1">
    <source>
        <dbReference type="SAM" id="MobiDB-lite"/>
    </source>
</evidence>
<accession>A0A8H6KDN5</accession>